<sequence>MSIYSKDSLLRACTDKKKCISLSPLSWVLNGFIYIIAVSYLDNPYVVNITIKYTSMYNGMKIATGFGGYFLS</sequence>
<dbReference type="AlphaFoldDB" id="A0A840D1T4"/>
<keyword evidence="1" id="KW-0472">Membrane</keyword>
<organism evidence="2 3">
    <name type="scientific">Bacteroides reticulotermitis</name>
    <dbReference type="NCBI Taxonomy" id="1133319"/>
    <lineage>
        <taxon>Bacteria</taxon>
        <taxon>Pseudomonadati</taxon>
        <taxon>Bacteroidota</taxon>
        <taxon>Bacteroidia</taxon>
        <taxon>Bacteroidales</taxon>
        <taxon>Bacteroidaceae</taxon>
        <taxon>Bacteroides</taxon>
    </lineage>
</organism>
<protein>
    <submittedName>
        <fullName evidence="2">Uncharacterized protein</fullName>
    </submittedName>
</protein>
<feature type="transmembrane region" description="Helical" evidence="1">
    <location>
        <begin position="20"/>
        <end position="41"/>
    </location>
</feature>
<comment type="caution">
    <text evidence="2">The sequence shown here is derived from an EMBL/GenBank/DDBJ whole genome shotgun (WGS) entry which is preliminary data.</text>
</comment>
<reference evidence="2" key="1">
    <citation type="submission" date="2020-08" db="EMBL/GenBank/DDBJ databases">
        <title>Genomic Encyclopedia of Type Strains, Phase IV (KMG-IV): sequencing the most valuable type-strain genomes for metagenomic binning, comparative biology and taxonomic classification.</title>
        <authorList>
            <person name="Goeker M."/>
        </authorList>
    </citation>
    <scope>NUCLEOTIDE SEQUENCE [LARGE SCALE GENOMIC DNA]</scope>
    <source>
        <strain evidence="2">DSM 105720</strain>
    </source>
</reference>
<proteinExistence type="predicted"/>
<accession>A0A840D1T4</accession>
<dbReference type="RefSeq" id="WP_044164732.1">
    <property type="nucleotide sequence ID" value="NZ_JACIER010000001.1"/>
</dbReference>
<keyword evidence="3" id="KW-1185">Reference proteome</keyword>
<keyword evidence="1" id="KW-0812">Transmembrane</keyword>
<gene>
    <name evidence="2" type="ORF">GGR06_000221</name>
</gene>
<evidence type="ECO:0000256" key="1">
    <source>
        <dbReference type="SAM" id="Phobius"/>
    </source>
</evidence>
<dbReference type="EMBL" id="JACIER010000001">
    <property type="protein sequence ID" value="MBB4042462.1"/>
    <property type="molecule type" value="Genomic_DNA"/>
</dbReference>
<keyword evidence="1" id="KW-1133">Transmembrane helix</keyword>
<name>A0A840D1T4_9BACE</name>
<evidence type="ECO:0000313" key="2">
    <source>
        <dbReference type="EMBL" id="MBB4042462.1"/>
    </source>
</evidence>
<evidence type="ECO:0000313" key="3">
    <source>
        <dbReference type="Proteomes" id="UP000560658"/>
    </source>
</evidence>
<dbReference type="Proteomes" id="UP000560658">
    <property type="component" value="Unassembled WGS sequence"/>
</dbReference>